<feature type="coiled-coil region" evidence="1">
    <location>
        <begin position="91"/>
        <end position="118"/>
    </location>
</feature>
<keyword evidence="3" id="KW-1185">Reference proteome</keyword>
<evidence type="ECO:0000313" key="2">
    <source>
        <dbReference type="EMBL" id="SCU67506.1"/>
    </source>
</evidence>
<dbReference type="GeneID" id="92374406"/>
<dbReference type="VEuPathDB" id="TriTrypDB:TEOVI_000046600"/>
<dbReference type="PANTHER" id="PTHR45615">
    <property type="entry name" value="MYOSIN HEAVY CHAIN, NON-MUSCLE"/>
    <property type="match status" value="1"/>
</dbReference>
<gene>
    <name evidence="2" type="ORF">TEOVI_000046600</name>
</gene>
<dbReference type="EMBL" id="CZPT02000754">
    <property type="protein sequence ID" value="SCU67506.1"/>
    <property type="molecule type" value="Genomic_DNA"/>
</dbReference>
<dbReference type="AlphaFoldDB" id="A0A1G4I6D7"/>
<keyword evidence="1" id="KW-0175">Coiled coil</keyword>
<name>A0A1G4I6D7_TRYEQ</name>
<accession>A0A1G4I6D7</accession>
<evidence type="ECO:0000313" key="3">
    <source>
        <dbReference type="Proteomes" id="UP000195570"/>
    </source>
</evidence>
<dbReference type="PANTHER" id="PTHR45615:SF80">
    <property type="entry name" value="GRIP DOMAIN-CONTAINING PROTEIN"/>
    <property type="match status" value="1"/>
</dbReference>
<proteinExistence type="predicted"/>
<feature type="coiled-coil region" evidence="1">
    <location>
        <begin position="180"/>
        <end position="225"/>
    </location>
</feature>
<comment type="caution">
    <text evidence="2">The sequence shown here is derived from an EMBL/GenBank/DDBJ whole genome shotgun (WGS) entry which is preliminary data.</text>
</comment>
<dbReference type="Proteomes" id="UP000195570">
    <property type="component" value="Unassembled WGS sequence"/>
</dbReference>
<evidence type="ECO:0000256" key="1">
    <source>
        <dbReference type="SAM" id="Coils"/>
    </source>
</evidence>
<protein>
    <submittedName>
        <fullName evidence="2">Uncharacterized protein</fullName>
    </submittedName>
</protein>
<reference evidence="2" key="1">
    <citation type="submission" date="2016-09" db="EMBL/GenBank/DDBJ databases">
        <authorList>
            <person name="Hebert L."/>
            <person name="Moumen B."/>
        </authorList>
    </citation>
    <scope>NUCLEOTIDE SEQUENCE [LARGE SCALE GENOMIC DNA]</scope>
    <source>
        <strain evidence="2">OVI</strain>
    </source>
</reference>
<organism evidence="2 3">
    <name type="scientific">Trypanosoma equiperdum</name>
    <dbReference type="NCBI Taxonomy" id="5694"/>
    <lineage>
        <taxon>Eukaryota</taxon>
        <taxon>Discoba</taxon>
        <taxon>Euglenozoa</taxon>
        <taxon>Kinetoplastea</taxon>
        <taxon>Metakinetoplastina</taxon>
        <taxon>Trypanosomatida</taxon>
        <taxon>Trypanosomatidae</taxon>
        <taxon>Trypanosoma</taxon>
    </lineage>
</organism>
<sequence length="1124" mass="125777">MTFSAREATLNNDEEWLNIPAVLRIFLRQLNNDISNTHSLCEGFLKYQRDNDKILKDIICKQRENTDEMSKIVLLTQHRRQESTSSVCNTVNGIMCEVRDLREESRRLRDRVHKLEKQKPSASTGQECSNTEAEALSKMMSRGFAELRGQISNDSSSVSRDINQLREEIALVSRKQLDLSSKYREDIQCVNAALRQLENSVFGEINAIKAQLQDHRKLLDAVNEDNTKVSAVVSMHDKNVSALNDRLDTMVSLVRDSGISTDDRFETIFTALRRLQALTGKLSTPPSQSTLAQRSLASIIQEIRGAHDVMAVELRDAINQKFDEVTKETDQLNIKVDEMRRATGEVTRQLNHFGAPSGAKAKIEDAFRRLDALELVISKGYIRGEVENLLEESMRHERAALERKYQDLCSLISEQQMKARDDVGDVRHELENLNNKFGSVLSDVNRNRYMDERLRSVIEKVGSHDSSITNLRDEVNAFKNIVGVYGSLAAMPSMDDSVHVGSATGKANCSAVQHLREMVMALTENQICELKLLVHGNQTKLVQHEAQLKEMFRLLVSCENVVEEHTNSYYRFVTSMDKKLSAALSNSAFLREQTVTLGAQSTSAYPFKEPSSPYGCVDEGKGADARPYNAQPPHTLLCVQEQAWATDSRFGSIQTVLNGFESNMKLMSQSVASVLDRVCANEEKLRRDSSDLRDEHEKLRSRFCMLEEKLNTLEGITSLNKKSSDMNASDILKLGASVETLHTETKKLEKAFLGCIRKASEEWSDVSASVAAFSTFLEKHKHERNAVLDKFAPIEGRLVICEEELSRLRSSWLGLTAQFEETRRSVENSTQLEPRPEGDCSVHQSSLLSLEQRIDCAEENLGAVHTLVSVHLNDALDFMRSCLGMLATAVDDIDTKLSAPPSLPTADGVSDQLVTLGGRLQRVENEVTELRGGGTIIASQPVGDTVLDRILSLERALTACSDGFMETKVSLSLCHEQIKYIEKHLKTGAVHHAVEEETTPVITDTPLAKDGNTTLGTVVERLVTAEAAVSEVQQGLLAQRNDLCALYTKSQLDSRFESLWASFVALLARKEDQEVIDEKMVDLQRSILEDVDVRVDTLRRELNCAIGERVRITEVRELLLGLMG</sequence>
<dbReference type="RefSeq" id="XP_067078812.1">
    <property type="nucleotide sequence ID" value="XM_067222711.1"/>
</dbReference>